<gene>
    <name evidence="1" type="ORF">HPB50_013694</name>
</gene>
<proteinExistence type="predicted"/>
<sequence>MSKPVKRQTHCFAPGCSTGYVSARKASVKKSVFAVPSSEDRLKEWRRAVPRADKILDQTSVLCESHFEERFILRDYTHIVNGEVVKIPRGRPCLTEDAIPTIFPNTPSYLSKKLPQKRHSRTSRGEVLGKKRKTNDENEPPMEHDSAFDATADGAPVIGACTVERLDYLQGNFSQILGVFGSHGNVKGDMLAKIITDATLAAEKSGLYVDFVTTDGASWNRSMWRQFGIKGTSKSVVCKVKHPADHTRSLHFLSDFPHLVKCARNSVVSTGLQVPEGRVRLDVVKEAWKCDNRDIVRLKIMPRVTRVVIEPNGFEKMKVNFAFTFFSDEIVRGLYAYREEIERIYGSGSSEATVSFIRRMAKLIAAMTSRCSRDAMRPSSLVLAEVEDFIAYLDAWEEEVGKLGFLSQATAEGLRVTLASTVSILEYVTGKLGYQYLLTSRLSQDPLENVFGILRQMSGSNDHPTPTQFLLSANCLSFCSLAKAPANGNVSPAMLQSLIRGCNKDRREVEKKLDELMDVGCLSEVHEILTSSGIQMDHGAMVSAKSDSRQHSNSEQLRKDLGARDTTRQPQGVAGFAGRLRMKKATAKTAREGGPGIVIEMAECSSFPAWA</sequence>
<keyword evidence="2" id="KW-1185">Reference proteome</keyword>
<name>A0ACB7RTW0_HYAAI</name>
<organism evidence="1 2">
    <name type="scientific">Hyalomma asiaticum</name>
    <name type="common">Tick</name>
    <dbReference type="NCBI Taxonomy" id="266040"/>
    <lineage>
        <taxon>Eukaryota</taxon>
        <taxon>Metazoa</taxon>
        <taxon>Ecdysozoa</taxon>
        <taxon>Arthropoda</taxon>
        <taxon>Chelicerata</taxon>
        <taxon>Arachnida</taxon>
        <taxon>Acari</taxon>
        <taxon>Parasitiformes</taxon>
        <taxon>Ixodida</taxon>
        <taxon>Ixodoidea</taxon>
        <taxon>Ixodidae</taxon>
        <taxon>Hyalomminae</taxon>
        <taxon>Hyalomma</taxon>
    </lineage>
</organism>
<accession>A0ACB7RTW0</accession>
<evidence type="ECO:0000313" key="2">
    <source>
        <dbReference type="Proteomes" id="UP000821845"/>
    </source>
</evidence>
<dbReference type="EMBL" id="CM023487">
    <property type="protein sequence ID" value="KAH6926068.1"/>
    <property type="molecule type" value="Genomic_DNA"/>
</dbReference>
<reference evidence="1" key="1">
    <citation type="submission" date="2020-05" db="EMBL/GenBank/DDBJ databases">
        <title>Large-scale comparative analyses of tick genomes elucidate their genetic diversity and vector capacities.</title>
        <authorList>
            <person name="Jia N."/>
            <person name="Wang J."/>
            <person name="Shi W."/>
            <person name="Du L."/>
            <person name="Sun Y."/>
            <person name="Zhan W."/>
            <person name="Jiang J."/>
            <person name="Wang Q."/>
            <person name="Zhang B."/>
            <person name="Ji P."/>
            <person name="Sakyi L.B."/>
            <person name="Cui X."/>
            <person name="Yuan T."/>
            <person name="Jiang B."/>
            <person name="Yang W."/>
            <person name="Lam T.T.-Y."/>
            <person name="Chang Q."/>
            <person name="Ding S."/>
            <person name="Wang X."/>
            <person name="Zhu J."/>
            <person name="Ruan X."/>
            <person name="Zhao L."/>
            <person name="Wei J."/>
            <person name="Que T."/>
            <person name="Du C."/>
            <person name="Cheng J."/>
            <person name="Dai P."/>
            <person name="Han X."/>
            <person name="Huang E."/>
            <person name="Gao Y."/>
            <person name="Liu J."/>
            <person name="Shao H."/>
            <person name="Ye R."/>
            <person name="Li L."/>
            <person name="Wei W."/>
            <person name="Wang X."/>
            <person name="Wang C."/>
            <person name="Yang T."/>
            <person name="Huo Q."/>
            <person name="Li W."/>
            <person name="Guo W."/>
            <person name="Chen H."/>
            <person name="Zhou L."/>
            <person name="Ni X."/>
            <person name="Tian J."/>
            <person name="Zhou Y."/>
            <person name="Sheng Y."/>
            <person name="Liu T."/>
            <person name="Pan Y."/>
            <person name="Xia L."/>
            <person name="Li J."/>
            <person name="Zhao F."/>
            <person name="Cao W."/>
        </authorList>
    </citation>
    <scope>NUCLEOTIDE SEQUENCE</scope>
    <source>
        <strain evidence="1">Hyas-2018</strain>
    </source>
</reference>
<comment type="caution">
    <text evidence="1">The sequence shown here is derived from an EMBL/GenBank/DDBJ whole genome shotgun (WGS) entry which is preliminary data.</text>
</comment>
<evidence type="ECO:0000313" key="1">
    <source>
        <dbReference type="EMBL" id="KAH6926068.1"/>
    </source>
</evidence>
<protein>
    <submittedName>
        <fullName evidence="1">Uncharacterized protein</fullName>
    </submittedName>
</protein>
<dbReference type="Proteomes" id="UP000821845">
    <property type="component" value="Chromosome 7"/>
</dbReference>